<dbReference type="Proteomes" id="UP000276215">
    <property type="component" value="Unassembled WGS sequence"/>
</dbReference>
<sequence length="69" mass="7758">MPSKLHESASVWLNEMIMKARMRGIIPQVWAEIIEISPSPEYNNFVGNYTASVMVADLTLVPIVGPERE</sequence>
<keyword evidence="2" id="KW-1185">Reference proteome</keyword>
<name>A0A3N4IU42_9PEZI</name>
<dbReference type="EMBL" id="ML120561">
    <property type="protein sequence ID" value="RPA89682.1"/>
    <property type="molecule type" value="Genomic_DNA"/>
</dbReference>
<dbReference type="OrthoDB" id="10471710at2759"/>
<gene>
    <name evidence="1" type="ORF">L873DRAFT_1822352</name>
</gene>
<protein>
    <submittedName>
        <fullName evidence="1">Uncharacterized protein</fullName>
    </submittedName>
</protein>
<accession>A0A3N4IU42</accession>
<evidence type="ECO:0000313" key="1">
    <source>
        <dbReference type="EMBL" id="RPA89682.1"/>
    </source>
</evidence>
<evidence type="ECO:0000313" key="2">
    <source>
        <dbReference type="Proteomes" id="UP000276215"/>
    </source>
</evidence>
<proteinExistence type="predicted"/>
<organism evidence="1 2">
    <name type="scientific">Choiromyces venosus 120613-1</name>
    <dbReference type="NCBI Taxonomy" id="1336337"/>
    <lineage>
        <taxon>Eukaryota</taxon>
        <taxon>Fungi</taxon>
        <taxon>Dikarya</taxon>
        <taxon>Ascomycota</taxon>
        <taxon>Pezizomycotina</taxon>
        <taxon>Pezizomycetes</taxon>
        <taxon>Pezizales</taxon>
        <taxon>Tuberaceae</taxon>
        <taxon>Choiromyces</taxon>
    </lineage>
</organism>
<reference evidence="1 2" key="1">
    <citation type="journal article" date="2018" name="Nat. Ecol. Evol.">
        <title>Pezizomycetes genomes reveal the molecular basis of ectomycorrhizal truffle lifestyle.</title>
        <authorList>
            <person name="Murat C."/>
            <person name="Payen T."/>
            <person name="Noel B."/>
            <person name="Kuo A."/>
            <person name="Morin E."/>
            <person name="Chen J."/>
            <person name="Kohler A."/>
            <person name="Krizsan K."/>
            <person name="Balestrini R."/>
            <person name="Da Silva C."/>
            <person name="Montanini B."/>
            <person name="Hainaut M."/>
            <person name="Levati E."/>
            <person name="Barry K.W."/>
            <person name="Belfiori B."/>
            <person name="Cichocki N."/>
            <person name="Clum A."/>
            <person name="Dockter R.B."/>
            <person name="Fauchery L."/>
            <person name="Guy J."/>
            <person name="Iotti M."/>
            <person name="Le Tacon F."/>
            <person name="Lindquist E.A."/>
            <person name="Lipzen A."/>
            <person name="Malagnac F."/>
            <person name="Mello A."/>
            <person name="Molinier V."/>
            <person name="Miyauchi S."/>
            <person name="Poulain J."/>
            <person name="Riccioni C."/>
            <person name="Rubini A."/>
            <person name="Sitrit Y."/>
            <person name="Splivallo R."/>
            <person name="Traeger S."/>
            <person name="Wang M."/>
            <person name="Zifcakova L."/>
            <person name="Wipf D."/>
            <person name="Zambonelli A."/>
            <person name="Paolocci F."/>
            <person name="Nowrousian M."/>
            <person name="Ottonello S."/>
            <person name="Baldrian P."/>
            <person name="Spatafora J.W."/>
            <person name="Henrissat B."/>
            <person name="Nagy L.G."/>
            <person name="Aury J.M."/>
            <person name="Wincker P."/>
            <person name="Grigoriev I.V."/>
            <person name="Bonfante P."/>
            <person name="Martin F.M."/>
        </authorList>
    </citation>
    <scope>NUCLEOTIDE SEQUENCE [LARGE SCALE GENOMIC DNA]</scope>
    <source>
        <strain evidence="1 2">120613-1</strain>
    </source>
</reference>
<dbReference type="AlphaFoldDB" id="A0A3N4IU42"/>